<dbReference type="SMART" id="SM00228">
    <property type="entry name" value="PDZ"/>
    <property type="match status" value="1"/>
</dbReference>
<keyword evidence="2" id="KW-0472">Membrane</keyword>
<keyword evidence="4" id="KW-0645">Protease</keyword>
<keyword evidence="5" id="KW-1185">Reference proteome</keyword>
<keyword evidence="2" id="KW-1133">Transmembrane helix</keyword>
<dbReference type="PANTHER" id="PTHR36435:SF1">
    <property type="entry name" value="CAAX AMINO TERMINAL PROTEASE FAMILY PROTEIN"/>
    <property type="match status" value="1"/>
</dbReference>
<reference evidence="4 5" key="1">
    <citation type="submission" date="2014-04" db="EMBL/GenBank/DDBJ databases">
        <title>Genome assembly of Hyalangium minutum DSM 14724.</title>
        <authorList>
            <person name="Sharma G."/>
            <person name="Subramanian S."/>
        </authorList>
    </citation>
    <scope>NUCLEOTIDE SEQUENCE [LARGE SCALE GENOMIC DNA]</scope>
    <source>
        <strain evidence="4 5">DSM 14724</strain>
    </source>
</reference>
<dbReference type="AlphaFoldDB" id="A0A085WIX8"/>
<dbReference type="OrthoDB" id="9782250at2"/>
<evidence type="ECO:0000256" key="1">
    <source>
        <dbReference type="SAM" id="MobiDB-lite"/>
    </source>
</evidence>
<sequence>MTVLLPSEQPPAPPSPQRDSEERIRQFFLWALVAGIVPVLGLPVVLGLTLLGRREAASPSYQRWYRRLVALAILDVLVAAASLSLSGGNWKERARSPKVLAAPRVLGVTVDPDSSGPGLRLAEVDPRGPAAAAGLKAGEVVLRAEEQPLSSSQHLSERIQSLQSGAAVRLEVESGGARREVRVVPVEASELPPLPRGLFEPQPRGVPVLTRDTWKGVLGLVLPVGALLGLWGLGRRRGADTRPLLVLGALVVSGLGTWVASRGLSALLGGPSRGVVLLSGAVSAGGLLLVAAVLARRAPPVAEAPEQPRWLWVYFSSVGLLITLGARAMVLVGWVSQVLGALPDQNQHPMVEMARQGPLGPLGWSLLAIPSALLAPVGEELLFRGVLLPWLSGWMGRVATLVVSAAVFASLHLFYGVFAGWIFFLGLLLGWARLASGGLRAPMLLHVTINSVALLMLARTLV</sequence>
<dbReference type="InterPro" id="IPR052710">
    <property type="entry name" value="CAAX_protease"/>
</dbReference>
<dbReference type="InterPro" id="IPR001478">
    <property type="entry name" value="PDZ"/>
</dbReference>
<feature type="transmembrane region" description="Helical" evidence="2">
    <location>
        <begin position="413"/>
        <end position="431"/>
    </location>
</feature>
<name>A0A085WIX8_9BACT</name>
<feature type="transmembrane region" description="Helical" evidence="2">
    <location>
        <begin position="311"/>
        <end position="336"/>
    </location>
</feature>
<feature type="transmembrane region" description="Helical" evidence="2">
    <location>
        <begin position="64"/>
        <end position="85"/>
    </location>
</feature>
<dbReference type="Gene3D" id="2.30.42.10">
    <property type="match status" value="1"/>
</dbReference>
<evidence type="ECO:0000313" key="5">
    <source>
        <dbReference type="Proteomes" id="UP000028725"/>
    </source>
</evidence>
<dbReference type="Pfam" id="PF13180">
    <property type="entry name" value="PDZ_2"/>
    <property type="match status" value="1"/>
</dbReference>
<evidence type="ECO:0000313" key="4">
    <source>
        <dbReference type="EMBL" id="KFE67641.1"/>
    </source>
</evidence>
<feature type="domain" description="PDZ" evidence="3">
    <location>
        <begin position="106"/>
        <end position="176"/>
    </location>
</feature>
<dbReference type="PROSITE" id="PS50106">
    <property type="entry name" value="PDZ"/>
    <property type="match status" value="1"/>
</dbReference>
<feature type="transmembrane region" description="Helical" evidence="2">
    <location>
        <begin position="274"/>
        <end position="295"/>
    </location>
</feature>
<dbReference type="InterPro" id="IPR003675">
    <property type="entry name" value="Rce1/LyrA-like_dom"/>
</dbReference>
<accession>A0A085WIX8</accession>
<keyword evidence="4" id="KW-0378">Hydrolase</keyword>
<organism evidence="4 5">
    <name type="scientific">Hyalangium minutum</name>
    <dbReference type="NCBI Taxonomy" id="394096"/>
    <lineage>
        <taxon>Bacteria</taxon>
        <taxon>Pseudomonadati</taxon>
        <taxon>Myxococcota</taxon>
        <taxon>Myxococcia</taxon>
        <taxon>Myxococcales</taxon>
        <taxon>Cystobacterineae</taxon>
        <taxon>Archangiaceae</taxon>
        <taxon>Hyalangium</taxon>
    </lineage>
</organism>
<keyword evidence="2" id="KW-0812">Transmembrane</keyword>
<dbReference type="RefSeq" id="WP_044190430.1">
    <property type="nucleotide sequence ID" value="NZ_JMCB01000007.1"/>
</dbReference>
<protein>
    <submittedName>
        <fullName evidence="4">Putative membrane associated protease</fullName>
    </submittedName>
</protein>
<comment type="caution">
    <text evidence="4">The sequence shown here is derived from an EMBL/GenBank/DDBJ whole genome shotgun (WGS) entry which is preliminary data.</text>
</comment>
<dbReference type="GO" id="GO:0080120">
    <property type="term" value="P:CAAX-box protein maturation"/>
    <property type="evidence" value="ECO:0007669"/>
    <property type="project" value="UniProtKB-ARBA"/>
</dbReference>
<feature type="transmembrane region" description="Helical" evidence="2">
    <location>
        <begin position="387"/>
        <end position="407"/>
    </location>
</feature>
<feature type="transmembrane region" description="Helical" evidence="2">
    <location>
        <begin position="245"/>
        <end position="268"/>
    </location>
</feature>
<dbReference type="GO" id="GO:0006508">
    <property type="term" value="P:proteolysis"/>
    <property type="evidence" value="ECO:0007669"/>
    <property type="project" value="UniProtKB-KW"/>
</dbReference>
<dbReference type="SUPFAM" id="SSF50156">
    <property type="entry name" value="PDZ domain-like"/>
    <property type="match status" value="1"/>
</dbReference>
<gene>
    <name evidence="4" type="ORF">DB31_8124</name>
</gene>
<feature type="transmembrane region" description="Helical" evidence="2">
    <location>
        <begin position="27"/>
        <end position="52"/>
    </location>
</feature>
<dbReference type="EMBL" id="JMCB01000007">
    <property type="protein sequence ID" value="KFE67641.1"/>
    <property type="molecule type" value="Genomic_DNA"/>
</dbReference>
<dbReference type="Proteomes" id="UP000028725">
    <property type="component" value="Unassembled WGS sequence"/>
</dbReference>
<evidence type="ECO:0000256" key="2">
    <source>
        <dbReference type="SAM" id="Phobius"/>
    </source>
</evidence>
<evidence type="ECO:0000259" key="3">
    <source>
        <dbReference type="PROSITE" id="PS50106"/>
    </source>
</evidence>
<dbReference type="Pfam" id="PF02517">
    <property type="entry name" value="Rce1-like"/>
    <property type="match status" value="1"/>
</dbReference>
<proteinExistence type="predicted"/>
<dbReference type="GO" id="GO:0004175">
    <property type="term" value="F:endopeptidase activity"/>
    <property type="evidence" value="ECO:0007669"/>
    <property type="project" value="UniProtKB-ARBA"/>
</dbReference>
<dbReference type="PANTHER" id="PTHR36435">
    <property type="entry name" value="SLR1288 PROTEIN"/>
    <property type="match status" value="1"/>
</dbReference>
<feature type="region of interest" description="Disordered" evidence="1">
    <location>
        <begin position="1"/>
        <end position="20"/>
    </location>
</feature>
<dbReference type="InterPro" id="IPR036034">
    <property type="entry name" value="PDZ_sf"/>
</dbReference>
<dbReference type="STRING" id="394096.DB31_8124"/>